<dbReference type="Proteomes" id="UP000602745">
    <property type="component" value="Unassembled WGS sequence"/>
</dbReference>
<keyword evidence="1" id="KW-1133">Transmembrane helix</keyword>
<keyword evidence="4" id="KW-1185">Reference proteome</keyword>
<protein>
    <submittedName>
        <fullName evidence="3">Membrane protein</fullName>
    </submittedName>
</protein>
<accession>A0A8J2YIL3</accession>
<reference evidence="3" key="2">
    <citation type="submission" date="2020-09" db="EMBL/GenBank/DDBJ databases">
        <authorList>
            <person name="Sun Q."/>
            <person name="Sedlacek I."/>
        </authorList>
    </citation>
    <scope>NUCLEOTIDE SEQUENCE</scope>
    <source>
        <strain evidence="3">CCM 7684</strain>
    </source>
</reference>
<dbReference type="AlphaFoldDB" id="A0A8J2YIL3"/>
<evidence type="ECO:0000313" key="4">
    <source>
        <dbReference type="Proteomes" id="UP000602745"/>
    </source>
</evidence>
<feature type="transmembrane region" description="Helical" evidence="1">
    <location>
        <begin position="82"/>
        <end position="111"/>
    </location>
</feature>
<comment type="caution">
    <text evidence="3">The sequence shown here is derived from an EMBL/GenBank/DDBJ whole genome shotgun (WGS) entry which is preliminary data.</text>
</comment>
<evidence type="ECO:0000313" key="3">
    <source>
        <dbReference type="EMBL" id="GGE45581.1"/>
    </source>
</evidence>
<dbReference type="RefSeq" id="WP_188409911.1">
    <property type="nucleotide sequence ID" value="NZ_BMCP01000002.1"/>
</dbReference>
<evidence type="ECO:0000259" key="2">
    <source>
        <dbReference type="Pfam" id="PF07331"/>
    </source>
</evidence>
<feature type="transmembrane region" description="Helical" evidence="1">
    <location>
        <begin position="123"/>
        <end position="149"/>
    </location>
</feature>
<dbReference type="Pfam" id="PF07331">
    <property type="entry name" value="TctB"/>
    <property type="match status" value="1"/>
</dbReference>
<name>A0A8J2YIL3_9RHOB</name>
<dbReference type="InterPro" id="IPR009936">
    <property type="entry name" value="DUF1468"/>
</dbReference>
<keyword evidence="1" id="KW-0812">Transmembrane</keyword>
<proteinExistence type="predicted"/>
<dbReference type="EMBL" id="BMCP01000002">
    <property type="protein sequence ID" value="GGE45581.1"/>
    <property type="molecule type" value="Genomic_DNA"/>
</dbReference>
<keyword evidence="1" id="KW-0472">Membrane</keyword>
<reference evidence="3" key="1">
    <citation type="journal article" date="2014" name="Int. J. Syst. Evol. Microbiol.">
        <title>Complete genome sequence of Corynebacterium casei LMG S-19264T (=DSM 44701T), isolated from a smear-ripened cheese.</title>
        <authorList>
            <consortium name="US DOE Joint Genome Institute (JGI-PGF)"/>
            <person name="Walter F."/>
            <person name="Albersmeier A."/>
            <person name="Kalinowski J."/>
            <person name="Ruckert C."/>
        </authorList>
    </citation>
    <scope>NUCLEOTIDE SEQUENCE</scope>
    <source>
        <strain evidence="3">CCM 7684</strain>
    </source>
</reference>
<sequence length="155" mass="16376">MIIVNQKDFASGLLYIALGSVVTFGATSYPIGTAASMGPGFFPFWLGLILALVGGAVIFHSLGSGRSDETGLLEAWHVRSLLIITISVVAFGVALSFLGLIAAIVVLTLISSTASQQFTLTRAAINTVLLLFITIAVFVYGLGLQIQIWPPFMLN</sequence>
<feature type="transmembrane region" description="Helical" evidence="1">
    <location>
        <begin position="44"/>
        <end position="62"/>
    </location>
</feature>
<evidence type="ECO:0000256" key="1">
    <source>
        <dbReference type="SAM" id="Phobius"/>
    </source>
</evidence>
<organism evidence="3 4">
    <name type="scientific">Agaricicola taiwanensis</name>
    <dbReference type="NCBI Taxonomy" id="591372"/>
    <lineage>
        <taxon>Bacteria</taxon>
        <taxon>Pseudomonadati</taxon>
        <taxon>Pseudomonadota</taxon>
        <taxon>Alphaproteobacteria</taxon>
        <taxon>Rhodobacterales</taxon>
        <taxon>Paracoccaceae</taxon>
        <taxon>Agaricicola</taxon>
    </lineage>
</organism>
<feature type="domain" description="DUF1468" evidence="2">
    <location>
        <begin position="10"/>
        <end position="145"/>
    </location>
</feature>
<gene>
    <name evidence="3" type="ORF">GCM10007276_23510</name>
</gene>
<feature type="transmembrane region" description="Helical" evidence="1">
    <location>
        <begin position="12"/>
        <end position="32"/>
    </location>
</feature>